<accession>E0VQD6</accession>
<feature type="domain" description="Peptidase S1" evidence="5">
    <location>
        <begin position="1"/>
        <end position="134"/>
    </location>
</feature>
<dbReference type="PANTHER" id="PTHR24276">
    <property type="entry name" value="POLYSERASE-RELATED"/>
    <property type="match status" value="1"/>
</dbReference>
<organism>
    <name type="scientific">Pediculus humanus subsp. corporis</name>
    <name type="common">Body louse</name>
    <dbReference type="NCBI Taxonomy" id="121224"/>
    <lineage>
        <taxon>Eukaryota</taxon>
        <taxon>Metazoa</taxon>
        <taxon>Ecdysozoa</taxon>
        <taxon>Arthropoda</taxon>
        <taxon>Hexapoda</taxon>
        <taxon>Insecta</taxon>
        <taxon>Pterygota</taxon>
        <taxon>Neoptera</taxon>
        <taxon>Paraneoptera</taxon>
        <taxon>Psocodea</taxon>
        <taxon>Troctomorpha</taxon>
        <taxon>Phthiraptera</taxon>
        <taxon>Anoplura</taxon>
        <taxon>Pediculidae</taxon>
        <taxon>Pediculus</taxon>
    </lineage>
</organism>
<name>E0VQD6_PEDHC</name>
<keyword evidence="2" id="KW-0378">Hydrolase</keyword>
<evidence type="ECO:0000313" key="7">
    <source>
        <dbReference type="EnsemblMetazoa" id="PHUM376290-PA"/>
    </source>
</evidence>
<dbReference type="PROSITE" id="PS50240">
    <property type="entry name" value="TRYPSIN_DOM"/>
    <property type="match status" value="1"/>
</dbReference>
<dbReference type="EnsemblMetazoa" id="PHUM376290-RA">
    <property type="protein sequence ID" value="PHUM376290-PA"/>
    <property type="gene ID" value="PHUM376290"/>
</dbReference>
<dbReference type="GO" id="GO:0006508">
    <property type="term" value="P:proteolysis"/>
    <property type="evidence" value="ECO:0007669"/>
    <property type="project" value="UniProtKB-KW"/>
</dbReference>
<dbReference type="EMBL" id="AAZO01004396">
    <property type="status" value="NOT_ANNOTATED_CDS"/>
    <property type="molecule type" value="Genomic_DNA"/>
</dbReference>
<evidence type="ECO:0000256" key="3">
    <source>
        <dbReference type="ARBA" id="ARBA00022825"/>
    </source>
</evidence>
<proteinExistence type="predicted"/>
<keyword evidence="1" id="KW-0645">Protease</keyword>
<dbReference type="PANTHER" id="PTHR24276:SF98">
    <property type="entry name" value="FI18310P1-RELATED"/>
    <property type="match status" value="1"/>
</dbReference>
<protein>
    <submittedName>
        <fullName evidence="6 7">Tripsin, putative</fullName>
    </submittedName>
</protein>
<evidence type="ECO:0000313" key="6">
    <source>
        <dbReference type="EMBL" id="EEB15592.1"/>
    </source>
</evidence>
<dbReference type="PROSITE" id="PS00134">
    <property type="entry name" value="TRYPSIN_HIS"/>
    <property type="match status" value="1"/>
</dbReference>
<dbReference type="OrthoDB" id="10061449at2759"/>
<dbReference type="Pfam" id="PF00089">
    <property type="entry name" value="Trypsin"/>
    <property type="match status" value="1"/>
</dbReference>
<dbReference type="KEGG" id="phu:Phum_PHUM376290"/>
<dbReference type="SMR" id="E0VQD6"/>
<dbReference type="VEuPathDB" id="VectorBase:PHUM376290"/>
<gene>
    <name evidence="7" type="primary">8240231</name>
    <name evidence="6" type="ORF">Phum_PHUM376290</name>
</gene>
<dbReference type="Gene3D" id="2.40.10.10">
    <property type="entry name" value="Trypsin-like serine proteases"/>
    <property type="match status" value="1"/>
</dbReference>
<keyword evidence="4" id="KW-1015">Disulfide bond</keyword>
<evidence type="ECO:0000256" key="2">
    <source>
        <dbReference type="ARBA" id="ARBA00022801"/>
    </source>
</evidence>
<dbReference type="InterPro" id="IPR043504">
    <property type="entry name" value="Peptidase_S1_PA_chymotrypsin"/>
</dbReference>
<sequence>MAEPGQFPFVVRLYSKLKESAVTYCTATIVTSDKLLTAGHCCNTKAVRFVVSGDPDQTDFVASNDKNKYVVYFVKKIILHPNFERTETKLVHDLCLMILEKPLTLKDGRHKTIEISYEKLKRKTNCTALGWGKH</sequence>
<dbReference type="Proteomes" id="UP000009046">
    <property type="component" value="Unassembled WGS sequence"/>
</dbReference>
<dbReference type="InParanoid" id="E0VQD6"/>
<reference evidence="7" key="3">
    <citation type="submission" date="2021-02" db="UniProtKB">
        <authorList>
            <consortium name="EnsemblMetazoa"/>
        </authorList>
    </citation>
    <scope>IDENTIFICATION</scope>
    <source>
        <strain evidence="7">USDA</strain>
    </source>
</reference>
<dbReference type="InterPro" id="IPR001254">
    <property type="entry name" value="Trypsin_dom"/>
</dbReference>
<dbReference type="GO" id="GO:0004252">
    <property type="term" value="F:serine-type endopeptidase activity"/>
    <property type="evidence" value="ECO:0007669"/>
    <property type="project" value="InterPro"/>
</dbReference>
<dbReference type="InterPro" id="IPR018114">
    <property type="entry name" value="TRYPSIN_HIS"/>
</dbReference>
<dbReference type="EMBL" id="DS235418">
    <property type="protein sequence ID" value="EEB15592.1"/>
    <property type="molecule type" value="Genomic_DNA"/>
</dbReference>
<reference evidence="6" key="2">
    <citation type="submission" date="2007-04" db="EMBL/GenBank/DDBJ databases">
        <title>The genome of the human body louse.</title>
        <authorList>
            <consortium name="The Human Body Louse Genome Consortium"/>
            <person name="Kirkness E."/>
            <person name="Walenz B."/>
            <person name="Hass B."/>
            <person name="Bruggner R."/>
            <person name="Strausberg R."/>
        </authorList>
    </citation>
    <scope>NUCLEOTIDE SEQUENCE</scope>
    <source>
        <strain evidence="6">USDA</strain>
    </source>
</reference>
<evidence type="ECO:0000313" key="8">
    <source>
        <dbReference type="Proteomes" id="UP000009046"/>
    </source>
</evidence>
<keyword evidence="8" id="KW-1185">Reference proteome</keyword>
<dbReference type="CTD" id="8240231"/>
<evidence type="ECO:0000256" key="1">
    <source>
        <dbReference type="ARBA" id="ARBA00022670"/>
    </source>
</evidence>
<dbReference type="EMBL" id="AAZO01004397">
    <property type="status" value="NOT_ANNOTATED_CDS"/>
    <property type="molecule type" value="Genomic_DNA"/>
</dbReference>
<dbReference type="GeneID" id="8240231"/>
<dbReference type="InterPro" id="IPR009003">
    <property type="entry name" value="Peptidase_S1_PA"/>
</dbReference>
<keyword evidence="3" id="KW-0720">Serine protease</keyword>
<dbReference type="HOGENOM" id="CLU_1898731_0_0_1"/>
<dbReference type="SUPFAM" id="SSF50494">
    <property type="entry name" value="Trypsin-like serine proteases"/>
    <property type="match status" value="1"/>
</dbReference>
<dbReference type="InterPro" id="IPR050430">
    <property type="entry name" value="Peptidase_S1"/>
</dbReference>
<dbReference type="AlphaFoldDB" id="E0VQD6"/>
<reference evidence="6" key="1">
    <citation type="submission" date="2007-04" db="EMBL/GenBank/DDBJ databases">
        <title>Annotation of Pediculus humanus corporis strain USDA.</title>
        <authorList>
            <person name="Kirkness E."/>
            <person name="Hannick L."/>
            <person name="Hass B."/>
            <person name="Bruggner R."/>
            <person name="Lawson D."/>
            <person name="Bidwell S."/>
            <person name="Joardar V."/>
            <person name="Caler E."/>
            <person name="Walenz B."/>
            <person name="Inman J."/>
            <person name="Schobel S."/>
            <person name="Galinsky K."/>
            <person name="Amedeo P."/>
            <person name="Strausberg R."/>
        </authorList>
    </citation>
    <scope>NUCLEOTIDE SEQUENCE</scope>
    <source>
        <strain evidence="6">USDA</strain>
    </source>
</reference>
<evidence type="ECO:0000256" key="4">
    <source>
        <dbReference type="ARBA" id="ARBA00023157"/>
    </source>
</evidence>
<evidence type="ECO:0000259" key="5">
    <source>
        <dbReference type="PROSITE" id="PS50240"/>
    </source>
</evidence>
<dbReference type="RefSeq" id="XP_002428330.1">
    <property type="nucleotide sequence ID" value="XM_002428285.1"/>
</dbReference>